<evidence type="ECO:0000313" key="1">
    <source>
        <dbReference type="EMBL" id="SFM86664.1"/>
    </source>
</evidence>
<organism evidence="1 2">
    <name type="scientific">Pseudonocardia ammonioxydans</name>
    <dbReference type="NCBI Taxonomy" id="260086"/>
    <lineage>
        <taxon>Bacteria</taxon>
        <taxon>Bacillati</taxon>
        <taxon>Actinomycetota</taxon>
        <taxon>Actinomycetes</taxon>
        <taxon>Pseudonocardiales</taxon>
        <taxon>Pseudonocardiaceae</taxon>
        <taxon>Pseudonocardia</taxon>
    </lineage>
</organism>
<name>A0A1I4UCF0_PSUAM</name>
<dbReference type="STRING" id="260086.SAMN05216207_100419"/>
<sequence length="106" mass="11282">MPVPDPTPWRLRAAASAMTERPCWDADVPVAALAAAPWPILVVVGDWAGAPEDYRRHAGEPLTVTARAVARRTGGRLQVVPGYYPQTQQADLVNDALAALWAAAGL</sequence>
<evidence type="ECO:0008006" key="3">
    <source>
        <dbReference type="Google" id="ProtNLM"/>
    </source>
</evidence>
<dbReference type="AlphaFoldDB" id="A0A1I4UCF0"/>
<dbReference type="RefSeq" id="WP_218162676.1">
    <property type="nucleotide sequence ID" value="NZ_FOUY01000004.1"/>
</dbReference>
<dbReference type="EMBL" id="FOUY01000004">
    <property type="protein sequence ID" value="SFM86664.1"/>
    <property type="molecule type" value="Genomic_DNA"/>
</dbReference>
<reference evidence="1 2" key="1">
    <citation type="submission" date="2016-10" db="EMBL/GenBank/DDBJ databases">
        <authorList>
            <person name="de Groot N.N."/>
        </authorList>
    </citation>
    <scope>NUCLEOTIDE SEQUENCE [LARGE SCALE GENOMIC DNA]</scope>
    <source>
        <strain evidence="1 2">CGMCC 4.1877</strain>
    </source>
</reference>
<protein>
    <recommendedName>
        <fullName evidence="3">Alpha/beta hydrolase fold</fullName>
    </recommendedName>
</protein>
<accession>A0A1I4UCF0</accession>
<evidence type="ECO:0000313" key="2">
    <source>
        <dbReference type="Proteomes" id="UP000199614"/>
    </source>
</evidence>
<keyword evidence="2" id="KW-1185">Reference proteome</keyword>
<dbReference type="Proteomes" id="UP000199614">
    <property type="component" value="Unassembled WGS sequence"/>
</dbReference>
<gene>
    <name evidence="1" type="ORF">SAMN05216207_100419</name>
</gene>
<proteinExistence type="predicted"/>